<gene>
    <name evidence="10" type="ORF">BSL78_01175</name>
</gene>
<proteinExistence type="predicted"/>
<dbReference type="EMBL" id="MRZV01000023">
    <property type="protein sequence ID" value="PIK61844.1"/>
    <property type="molecule type" value="Genomic_DNA"/>
</dbReference>
<name>A0A2G8LNN4_STIJA</name>
<keyword evidence="7" id="KW-0472">Membrane</keyword>
<evidence type="ECO:0000256" key="5">
    <source>
        <dbReference type="ARBA" id="ARBA00022989"/>
    </source>
</evidence>
<evidence type="ECO:0000313" key="11">
    <source>
        <dbReference type="Proteomes" id="UP000230750"/>
    </source>
</evidence>
<evidence type="ECO:0000256" key="8">
    <source>
        <dbReference type="ARBA" id="ARBA00023180"/>
    </source>
</evidence>
<dbReference type="Gene3D" id="3.40.50.300">
    <property type="entry name" value="P-loop containing nucleotide triphosphate hydrolases"/>
    <property type="match status" value="1"/>
</dbReference>
<dbReference type="SUPFAM" id="SSF52540">
    <property type="entry name" value="P-loop containing nucleoside triphosphate hydrolases"/>
    <property type="match status" value="1"/>
</dbReference>
<accession>A0A2G8LNN4</accession>
<dbReference type="InterPro" id="IPR007734">
    <property type="entry name" value="Heparan_SO4_2-O-STrfase"/>
</dbReference>
<comment type="caution">
    <text evidence="10">The sequence shown here is derived from an EMBL/GenBank/DDBJ whole genome shotgun (WGS) entry which is preliminary data.</text>
</comment>
<dbReference type="GO" id="GO:0008146">
    <property type="term" value="F:sulfotransferase activity"/>
    <property type="evidence" value="ECO:0007669"/>
    <property type="project" value="InterPro"/>
</dbReference>
<keyword evidence="8" id="KW-0325">Glycoprotein</keyword>
<reference evidence="10 11" key="1">
    <citation type="journal article" date="2017" name="PLoS Biol.">
        <title>The sea cucumber genome provides insights into morphological evolution and visceral regeneration.</title>
        <authorList>
            <person name="Zhang X."/>
            <person name="Sun L."/>
            <person name="Yuan J."/>
            <person name="Sun Y."/>
            <person name="Gao Y."/>
            <person name="Zhang L."/>
            <person name="Li S."/>
            <person name="Dai H."/>
            <person name="Hamel J.F."/>
            <person name="Liu C."/>
            <person name="Yu Y."/>
            <person name="Liu S."/>
            <person name="Lin W."/>
            <person name="Guo K."/>
            <person name="Jin S."/>
            <person name="Xu P."/>
            <person name="Storey K.B."/>
            <person name="Huan P."/>
            <person name="Zhang T."/>
            <person name="Zhou Y."/>
            <person name="Zhang J."/>
            <person name="Lin C."/>
            <person name="Li X."/>
            <person name="Xing L."/>
            <person name="Huo D."/>
            <person name="Sun M."/>
            <person name="Wang L."/>
            <person name="Mercier A."/>
            <person name="Li F."/>
            <person name="Yang H."/>
            <person name="Xiang J."/>
        </authorList>
    </citation>
    <scope>NUCLEOTIDE SEQUENCE [LARGE SCALE GENOMIC DNA]</scope>
    <source>
        <strain evidence="10">Shaxun</strain>
        <tissue evidence="10">Muscle</tissue>
    </source>
</reference>
<evidence type="ECO:0000256" key="4">
    <source>
        <dbReference type="ARBA" id="ARBA00022968"/>
    </source>
</evidence>
<dbReference type="GO" id="GO:0000139">
    <property type="term" value="C:Golgi membrane"/>
    <property type="evidence" value="ECO:0007669"/>
    <property type="project" value="UniProtKB-SubCell"/>
</dbReference>
<dbReference type="InterPro" id="IPR027417">
    <property type="entry name" value="P-loop_NTPase"/>
</dbReference>
<dbReference type="PANTHER" id="PTHR12129:SF15">
    <property type="entry name" value="URONYL 2-SULFOTRANSFERASE"/>
    <property type="match status" value="1"/>
</dbReference>
<feature type="domain" description="Sulfotransferase" evidence="9">
    <location>
        <begin position="1"/>
        <end position="124"/>
    </location>
</feature>
<keyword evidence="3" id="KW-0812">Transmembrane</keyword>
<organism evidence="10 11">
    <name type="scientific">Stichopus japonicus</name>
    <name type="common">Sea cucumber</name>
    <dbReference type="NCBI Taxonomy" id="307972"/>
    <lineage>
        <taxon>Eukaryota</taxon>
        <taxon>Metazoa</taxon>
        <taxon>Echinodermata</taxon>
        <taxon>Eleutherozoa</taxon>
        <taxon>Echinozoa</taxon>
        <taxon>Holothuroidea</taxon>
        <taxon>Aspidochirotacea</taxon>
        <taxon>Aspidochirotida</taxon>
        <taxon>Stichopodidae</taxon>
        <taxon>Apostichopus</taxon>
    </lineage>
</organism>
<keyword evidence="2" id="KW-0808">Transferase</keyword>
<evidence type="ECO:0000256" key="6">
    <source>
        <dbReference type="ARBA" id="ARBA00023034"/>
    </source>
</evidence>
<dbReference type="PANTHER" id="PTHR12129">
    <property type="entry name" value="HEPARAN SULFATE 2-O-SULFOTRANSFERASE"/>
    <property type="match status" value="1"/>
</dbReference>
<dbReference type="OrthoDB" id="10019582at2759"/>
<sequence length="254" mass="29705">MPKSGSRTLYELVAKMNQTKNITIKNTMDGFNQTHAEKLQEIRRLIYSHDLGFLYTHMKFELFVKGNKKPKYISIVRDPIDRLASLYYFVRYGDDVADQSEAGQHFRERMEQMNHSSESFNEYVTSRGLSRHSSTATVRHFCGHDKICGKNNKNAYKNAVENINKQYILVGIMEDYVSTLKALEILIPDLFAGVTQIYLDQRKGILGKMRTKNKTTISPFVRRKLKEEMKMDYKLYDYVKLKFNRLKAKLNISD</sequence>
<keyword evidence="5" id="KW-1133">Transmembrane helix</keyword>
<evidence type="ECO:0000313" key="10">
    <source>
        <dbReference type="EMBL" id="PIK61844.1"/>
    </source>
</evidence>
<dbReference type="AlphaFoldDB" id="A0A2G8LNN4"/>
<comment type="subcellular location">
    <subcellularLocation>
        <location evidence="1">Golgi apparatus membrane</location>
        <topology evidence="1">Single-pass type II membrane protein</topology>
    </subcellularLocation>
</comment>
<evidence type="ECO:0000259" key="9">
    <source>
        <dbReference type="Pfam" id="PF00685"/>
    </source>
</evidence>
<evidence type="ECO:0000256" key="7">
    <source>
        <dbReference type="ARBA" id="ARBA00023136"/>
    </source>
</evidence>
<keyword evidence="11" id="KW-1185">Reference proteome</keyword>
<keyword evidence="4" id="KW-0735">Signal-anchor</keyword>
<evidence type="ECO:0000256" key="3">
    <source>
        <dbReference type="ARBA" id="ARBA00022692"/>
    </source>
</evidence>
<dbReference type="Pfam" id="PF00685">
    <property type="entry name" value="Sulfotransfer_1"/>
    <property type="match status" value="1"/>
</dbReference>
<protein>
    <recommendedName>
        <fullName evidence="9">Sulfotransferase domain-containing protein</fullName>
    </recommendedName>
</protein>
<dbReference type="InterPro" id="IPR000863">
    <property type="entry name" value="Sulfotransferase_dom"/>
</dbReference>
<evidence type="ECO:0000256" key="1">
    <source>
        <dbReference type="ARBA" id="ARBA00004323"/>
    </source>
</evidence>
<evidence type="ECO:0000256" key="2">
    <source>
        <dbReference type="ARBA" id="ARBA00022679"/>
    </source>
</evidence>
<dbReference type="Proteomes" id="UP000230750">
    <property type="component" value="Unassembled WGS sequence"/>
</dbReference>
<keyword evidence="6" id="KW-0333">Golgi apparatus</keyword>